<proteinExistence type="predicted"/>
<sequence>VQIENNSRLALVCHFQNNGDAIVPGQQSTSVFLRNFVFDDNRTHDQSLVSISLFKEGAFSTAPINIPLHESGIFAWRTVASSLKDSRRFSGPFVVVKVS</sequence>
<reference evidence="1" key="3">
    <citation type="journal article" date="2017" name="Nature">
        <title>Genome sequence of the progenitor of the wheat D genome Aegilops tauschii.</title>
        <authorList>
            <person name="Luo M.C."/>
            <person name="Gu Y.Q."/>
            <person name="Puiu D."/>
            <person name="Wang H."/>
            <person name="Twardziok S.O."/>
            <person name="Deal K.R."/>
            <person name="Huo N."/>
            <person name="Zhu T."/>
            <person name="Wang L."/>
            <person name="Wang Y."/>
            <person name="McGuire P.E."/>
            <person name="Liu S."/>
            <person name="Long H."/>
            <person name="Ramasamy R.K."/>
            <person name="Rodriguez J.C."/>
            <person name="Van S.L."/>
            <person name="Yuan L."/>
            <person name="Wang Z."/>
            <person name="Xia Z."/>
            <person name="Xiao L."/>
            <person name="Anderson O.D."/>
            <person name="Ouyang S."/>
            <person name="Liang Y."/>
            <person name="Zimin A.V."/>
            <person name="Pertea G."/>
            <person name="Qi P."/>
            <person name="Bennetzen J.L."/>
            <person name="Dai X."/>
            <person name="Dawson M.W."/>
            <person name="Muller H.G."/>
            <person name="Kugler K."/>
            <person name="Rivarola-Duarte L."/>
            <person name="Spannagl M."/>
            <person name="Mayer K.F.X."/>
            <person name="Lu F.H."/>
            <person name="Bevan M.W."/>
            <person name="Leroy P."/>
            <person name="Li P."/>
            <person name="You F.M."/>
            <person name="Sun Q."/>
            <person name="Liu Z."/>
            <person name="Lyons E."/>
            <person name="Wicker T."/>
            <person name="Salzberg S.L."/>
            <person name="Devos K.M."/>
            <person name="Dvorak J."/>
        </authorList>
    </citation>
    <scope>NUCLEOTIDE SEQUENCE [LARGE SCALE GENOMIC DNA]</scope>
    <source>
        <strain evidence="1">cv. AL8/78</strain>
    </source>
</reference>
<organism evidence="1 2">
    <name type="scientific">Aegilops tauschii subsp. strangulata</name>
    <name type="common">Goatgrass</name>
    <dbReference type="NCBI Taxonomy" id="200361"/>
    <lineage>
        <taxon>Eukaryota</taxon>
        <taxon>Viridiplantae</taxon>
        <taxon>Streptophyta</taxon>
        <taxon>Embryophyta</taxon>
        <taxon>Tracheophyta</taxon>
        <taxon>Spermatophyta</taxon>
        <taxon>Magnoliopsida</taxon>
        <taxon>Liliopsida</taxon>
        <taxon>Poales</taxon>
        <taxon>Poaceae</taxon>
        <taxon>BOP clade</taxon>
        <taxon>Pooideae</taxon>
        <taxon>Triticodae</taxon>
        <taxon>Triticeae</taxon>
        <taxon>Triticinae</taxon>
        <taxon>Aegilops</taxon>
    </lineage>
</organism>
<evidence type="ECO:0000313" key="2">
    <source>
        <dbReference type="Proteomes" id="UP000015105"/>
    </source>
</evidence>
<dbReference type="AlphaFoldDB" id="A0A453JT46"/>
<dbReference type="Gramene" id="AET5Gv20181400.52">
    <property type="protein sequence ID" value="AET5Gv20181400.52"/>
    <property type="gene ID" value="AET5Gv20181400"/>
</dbReference>
<dbReference type="EnsemblPlants" id="AET5Gv20181400.52">
    <property type="protein sequence ID" value="AET5Gv20181400.52"/>
    <property type="gene ID" value="AET5Gv20181400"/>
</dbReference>
<accession>A0A453JT46</accession>
<reference evidence="2" key="1">
    <citation type="journal article" date="2014" name="Science">
        <title>Ancient hybridizations among the ancestral genomes of bread wheat.</title>
        <authorList>
            <consortium name="International Wheat Genome Sequencing Consortium,"/>
            <person name="Marcussen T."/>
            <person name="Sandve S.R."/>
            <person name="Heier L."/>
            <person name="Spannagl M."/>
            <person name="Pfeifer M."/>
            <person name="Jakobsen K.S."/>
            <person name="Wulff B.B."/>
            <person name="Steuernagel B."/>
            <person name="Mayer K.F."/>
            <person name="Olsen O.A."/>
        </authorList>
    </citation>
    <scope>NUCLEOTIDE SEQUENCE [LARGE SCALE GENOMIC DNA]</scope>
    <source>
        <strain evidence="2">cv. AL8/78</strain>
    </source>
</reference>
<evidence type="ECO:0000313" key="1">
    <source>
        <dbReference type="EnsemblPlants" id="AET5Gv20181400.52"/>
    </source>
</evidence>
<reference evidence="2" key="2">
    <citation type="journal article" date="2017" name="Nat. Plants">
        <title>The Aegilops tauschii genome reveals multiple impacts of transposons.</title>
        <authorList>
            <person name="Zhao G."/>
            <person name="Zou C."/>
            <person name="Li K."/>
            <person name="Wang K."/>
            <person name="Li T."/>
            <person name="Gao L."/>
            <person name="Zhang X."/>
            <person name="Wang H."/>
            <person name="Yang Z."/>
            <person name="Liu X."/>
            <person name="Jiang W."/>
            <person name="Mao L."/>
            <person name="Kong X."/>
            <person name="Jiao Y."/>
            <person name="Jia J."/>
        </authorList>
    </citation>
    <scope>NUCLEOTIDE SEQUENCE [LARGE SCALE GENOMIC DNA]</scope>
    <source>
        <strain evidence="2">cv. AL8/78</strain>
    </source>
</reference>
<reference evidence="1" key="5">
    <citation type="journal article" date="2021" name="G3 (Bethesda)">
        <title>Aegilops tauschii genome assembly Aet v5.0 features greater sequence contiguity and improved annotation.</title>
        <authorList>
            <person name="Wang L."/>
            <person name="Zhu T."/>
            <person name="Rodriguez J.C."/>
            <person name="Deal K.R."/>
            <person name="Dubcovsky J."/>
            <person name="McGuire P.E."/>
            <person name="Lux T."/>
            <person name="Spannagl M."/>
            <person name="Mayer K.F.X."/>
            <person name="Baldrich P."/>
            <person name="Meyers B.C."/>
            <person name="Huo N."/>
            <person name="Gu Y.Q."/>
            <person name="Zhou H."/>
            <person name="Devos K.M."/>
            <person name="Bennetzen J.L."/>
            <person name="Unver T."/>
            <person name="Budak H."/>
            <person name="Gulick P.J."/>
            <person name="Galiba G."/>
            <person name="Kalapos B."/>
            <person name="Nelson D.R."/>
            <person name="Li P."/>
            <person name="You F.M."/>
            <person name="Luo M.C."/>
            <person name="Dvorak J."/>
        </authorList>
    </citation>
    <scope>NUCLEOTIDE SEQUENCE [LARGE SCALE GENOMIC DNA]</scope>
    <source>
        <strain evidence="1">cv. AL8/78</strain>
    </source>
</reference>
<dbReference type="Proteomes" id="UP000015105">
    <property type="component" value="Chromosome 5D"/>
</dbReference>
<reference evidence="1" key="4">
    <citation type="submission" date="2019-03" db="UniProtKB">
        <authorList>
            <consortium name="EnsemblPlants"/>
        </authorList>
    </citation>
    <scope>IDENTIFICATION</scope>
</reference>
<name>A0A453JT46_AEGTS</name>
<keyword evidence="2" id="KW-1185">Reference proteome</keyword>
<protein>
    <submittedName>
        <fullName evidence="1">Uncharacterized protein</fullName>
    </submittedName>
</protein>